<dbReference type="Pfam" id="PF12796">
    <property type="entry name" value="Ank_2"/>
    <property type="match status" value="2"/>
</dbReference>
<feature type="transmembrane region" description="Helical" evidence="14">
    <location>
        <begin position="398"/>
        <end position="420"/>
    </location>
</feature>
<evidence type="ECO:0000256" key="6">
    <source>
        <dbReference type="ARBA" id="ARBA00022989"/>
    </source>
</evidence>
<keyword evidence="18" id="KW-1185">Reference proteome</keyword>
<dbReference type="AlphaFoldDB" id="A0A0P1KUA2"/>
<feature type="repeat" description="ANK" evidence="13">
    <location>
        <begin position="229"/>
        <end position="261"/>
    </location>
</feature>
<evidence type="ECO:0000256" key="13">
    <source>
        <dbReference type="PROSITE-ProRule" id="PRU00023"/>
    </source>
</evidence>
<feature type="transmembrane region" description="Helical" evidence="14">
    <location>
        <begin position="329"/>
        <end position="347"/>
    </location>
</feature>
<feature type="compositionally biased region" description="Basic and acidic residues" evidence="15">
    <location>
        <begin position="8"/>
        <end position="17"/>
    </location>
</feature>
<keyword evidence="9" id="KW-0564">Palmitate</keyword>
<dbReference type="InterPro" id="IPR001594">
    <property type="entry name" value="Palmitoyltrfase_DHHC"/>
</dbReference>
<dbReference type="EMBL" id="LN890547">
    <property type="protein sequence ID" value="CUS23478.1"/>
    <property type="molecule type" value="Genomic_DNA"/>
</dbReference>
<dbReference type="Pfam" id="PF01529">
    <property type="entry name" value="DHHC"/>
    <property type="match status" value="1"/>
</dbReference>
<accession>A0A0P1KUA2</accession>
<sequence length="734" mass="82373">MGTAEENFEGRTAKEADNSQASVTSLEPIAPANSNSASASDVPLGANENSIHNQDLILQEYRDACQSGDLAKVKEMIELGAINISHDYDEEEMVSGLHWASINNRLGVAKYLVEKGADVNFKGGNLKATPLHWAARYGYVYIVDFLLENGADPTLTDHQGFNLLHLSINSSNIMLVLYVLFFVVGDKISIDCVDPDNRTPLLWAAYQGDSLSVKALLDFRADLRLADNGGFTPLHWATVKGQPQVLKYLIENGGDFLQNTNENKNCFVISQEMHTEHSLTSALLENGFNAEGFPVFKLFKNPKHAKLLTFITPWILIGLILNFLATLNIFVAITFTTLLGCVSIKVLRKFVIPSYNLRQSGSVFLKTPFLAGILFGSIMWVFYVWITRVLPATMSEELLANVLFLAFLTICLGLFGRLVLSDPGRITKEQELGSVRITTKELLRIGKFDTRHFCTDTYKRKPLRSKFSRFNDALIARFDHFCPWIYNDVGLLNHKQFIFFLLSLVSGVICFSIACVEYFDYLEDGSMMDYKCGIFDDDVCAGLHLDTFAFLVLGWALLQAAWVSFLIVVQLFQTFKGITNHELNSASRKRHARDSGNEFFTTTPTDLMDEEELEALNQPALDSEELSHLKPRTCGGVCCALVGLDQILLVMKGFFGGSRNLQLTHSSSRLNFETNYGWRTNLSDFWLLGDTTAPLWQRLLYSQRGFKALLGGTEVDYEKLYTLPIRKFPADEMV</sequence>
<feature type="region of interest" description="Disordered" evidence="15">
    <location>
        <begin position="1"/>
        <end position="22"/>
    </location>
</feature>
<feature type="repeat" description="ANK" evidence="13">
    <location>
        <begin position="126"/>
        <end position="158"/>
    </location>
</feature>
<keyword evidence="11 14" id="KW-0012">Acyltransferase</keyword>
<evidence type="ECO:0000256" key="4">
    <source>
        <dbReference type="ARBA" id="ARBA00022692"/>
    </source>
</evidence>
<evidence type="ECO:0000256" key="2">
    <source>
        <dbReference type="ARBA" id="ARBA00010104"/>
    </source>
</evidence>
<dbReference type="GO" id="GO:0019706">
    <property type="term" value="F:protein-cysteine S-palmitoyltransferase activity"/>
    <property type="evidence" value="ECO:0007669"/>
    <property type="project" value="UniProtKB-EC"/>
</dbReference>
<evidence type="ECO:0000256" key="11">
    <source>
        <dbReference type="ARBA" id="ARBA00023315"/>
    </source>
</evidence>
<keyword evidence="4 14" id="KW-0812">Transmembrane</keyword>
<evidence type="ECO:0000256" key="7">
    <source>
        <dbReference type="ARBA" id="ARBA00023043"/>
    </source>
</evidence>
<keyword evidence="7 13" id="KW-0040">ANK repeat</keyword>
<evidence type="ECO:0000256" key="10">
    <source>
        <dbReference type="ARBA" id="ARBA00023288"/>
    </source>
</evidence>
<protein>
    <recommendedName>
        <fullName evidence="14">Palmitoyltransferase</fullName>
        <ecNumber evidence="14">2.3.1.225</ecNumber>
    </recommendedName>
</protein>
<evidence type="ECO:0000259" key="16">
    <source>
        <dbReference type="Pfam" id="PF01529"/>
    </source>
</evidence>
<comment type="domain">
    <text evidence="14">The DHHC domain is required for palmitoyltransferase activity.</text>
</comment>
<evidence type="ECO:0000256" key="5">
    <source>
        <dbReference type="ARBA" id="ARBA00022737"/>
    </source>
</evidence>
<reference evidence="18" key="1">
    <citation type="submission" date="2015-10" db="EMBL/GenBank/DDBJ databases">
        <authorList>
            <person name="Devillers H."/>
        </authorList>
    </citation>
    <scope>NUCLEOTIDE SEQUENCE [LARGE SCALE GENOMIC DNA]</scope>
</reference>
<dbReference type="InterPro" id="IPR002110">
    <property type="entry name" value="Ankyrin_rpt"/>
</dbReference>
<dbReference type="GO" id="GO:0005794">
    <property type="term" value="C:Golgi apparatus"/>
    <property type="evidence" value="ECO:0007669"/>
    <property type="project" value="UniProtKB-ARBA"/>
</dbReference>
<evidence type="ECO:0000313" key="18">
    <source>
        <dbReference type="Proteomes" id="UP000236544"/>
    </source>
</evidence>
<keyword evidence="6 14" id="KW-1133">Transmembrane helix</keyword>
<dbReference type="SUPFAM" id="SSF48403">
    <property type="entry name" value="Ankyrin repeat"/>
    <property type="match status" value="1"/>
</dbReference>
<keyword evidence="3 14" id="KW-0808">Transferase</keyword>
<keyword evidence="8 14" id="KW-0472">Membrane</keyword>
<evidence type="ECO:0000256" key="8">
    <source>
        <dbReference type="ARBA" id="ARBA00023136"/>
    </source>
</evidence>
<evidence type="ECO:0000256" key="3">
    <source>
        <dbReference type="ARBA" id="ARBA00022679"/>
    </source>
</evidence>
<dbReference type="Gene3D" id="1.25.40.20">
    <property type="entry name" value="Ankyrin repeat-containing domain"/>
    <property type="match status" value="1"/>
</dbReference>
<organism evidence="17 18">
    <name type="scientific">Lachancea quebecensis</name>
    <dbReference type="NCBI Taxonomy" id="1654605"/>
    <lineage>
        <taxon>Eukaryota</taxon>
        <taxon>Fungi</taxon>
        <taxon>Dikarya</taxon>
        <taxon>Ascomycota</taxon>
        <taxon>Saccharomycotina</taxon>
        <taxon>Saccharomycetes</taxon>
        <taxon>Saccharomycetales</taxon>
        <taxon>Saccharomycetaceae</taxon>
        <taxon>Lachancea</taxon>
    </lineage>
</organism>
<evidence type="ECO:0000313" key="17">
    <source>
        <dbReference type="EMBL" id="CUS23478.1"/>
    </source>
</evidence>
<dbReference type="PROSITE" id="PS50216">
    <property type="entry name" value="DHHC"/>
    <property type="match status" value="1"/>
</dbReference>
<comment type="catalytic activity">
    <reaction evidence="12 14">
        <text>L-cysteinyl-[protein] + hexadecanoyl-CoA = S-hexadecanoyl-L-cysteinyl-[protein] + CoA</text>
        <dbReference type="Rhea" id="RHEA:36683"/>
        <dbReference type="Rhea" id="RHEA-COMP:10131"/>
        <dbReference type="Rhea" id="RHEA-COMP:11032"/>
        <dbReference type="ChEBI" id="CHEBI:29950"/>
        <dbReference type="ChEBI" id="CHEBI:57287"/>
        <dbReference type="ChEBI" id="CHEBI:57379"/>
        <dbReference type="ChEBI" id="CHEBI:74151"/>
        <dbReference type="EC" id="2.3.1.225"/>
    </reaction>
</comment>
<gene>
    <name evidence="17" type="ORF">LAQU0_S10e01310g</name>
</gene>
<feature type="repeat" description="ANK" evidence="13">
    <location>
        <begin position="92"/>
        <end position="124"/>
    </location>
</feature>
<evidence type="ECO:0000256" key="15">
    <source>
        <dbReference type="SAM" id="MobiDB-lite"/>
    </source>
</evidence>
<dbReference type="PANTHER" id="PTHR24161">
    <property type="entry name" value="ANK_REP_REGION DOMAIN-CONTAINING PROTEIN-RELATED"/>
    <property type="match status" value="1"/>
</dbReference>
<evidence type="ECO:0000256" key="12">
    <source>
        <dbReference type="ARBA" id="ARBA00048048"/>
    </source>
</evidence>
<keyword evidence="10" id="KW-0449">Lipoprotein</keyword>
<keyword evidence="5" id="KW-0677">Repeat</keyword>
<evidence type="ECO:0000256" key="1">
    <source>
        <dbReference type="ARBA" id="ARBA00004141"/>
    </source>
</evidence>
<dbReference type="InterPro" id="IPR036770">
    <property type="entry name" value="Ankyrin_rpt-contain_sf"/>
</dbReference>
<dbReference type="PROSITE" id="PS50297">
    <property type="entry name" value="ANK_REP_REGION"/>
    <property type="match status" value="4"/>
</dbReference>
<dbReference type="EC" id="2.3.1.225" evidence="14"/>
<dbReference type="GO" id="GO:0016020">
    <property type="term" value="C:membrane"/>
    <property type="evidence" value="ECO:0007669"/>
    <property type="project" value="UniProtKB-SubCell"/>
</dbReference>
<feature type="repeat" description="ANK" evidence="13">
    <location>
        <begin position="196"/>
        <end position="228"/>
    </location>
</feature>
<comment type="subcellular location">
    <subcellularLocation>
        <location evidence="1">Membrane</location>
        <topology evidence="1">Multi-pass membrane protein</topology>
    </subcellularLocation>
</comment>
<dbReference type="PANTHER" id="PTHR24161:SF85">
    <property type="entry name" value="PALMITOYLTRANSFERASE HIP14"/>
    <property type="match status" value="1"/>
</dbReference>
<dbReference type="OrthoDB" id="6781668at2759"/>
<dbReference type="PROSITE" id="PS50088">
    <property type="entry name" value="ANK_REPEAT"/>
    <property type="match status" value="4"/>
</dbReference>
<comment type="similarity">
    <text evidence="2">Belongs to the DHHC palmitoyltransferase family. AKR/ZDHHC17 subfamily.</text>
</comment>
<dbReference type="FunFam" id="1.25.40.20:FF:000301">
    <property type="entry name" value="Palmitoyltransferase"/>
    <property type="match status" value="1"/>
</dbReference>
<name>A0A0P1KUA2_9SACH</name>
<feature type="transmembrane region" description="Helical" evidence="14">
    <location>
        <begin position="548"/>
        <end position="572"/>
    </location>
</feature>
<evidence type="ECO:0000256" key="14">
    <source>
        <dbReference type="RuleBase" id="RU079119"/>
    </source>
</evidence>
<dbReference type="SMART" id="SM00248">
    <property type="entry name" value="ANK"/>
    <property type="match status" value="5"/>
</dbReference>
<dbReference type="Proteomes" id="UP000236544">
    <property type="component" value="Unassembled WGS sequence"/>
</dbReference>
<proteinExistence type="inferred from homology"/>
<evidence type="ECO:0000256" key="9">
    <source>
        <dbReference type="ARBA" id="ARBA00023139"/>
    </source>
</evidence>
<feature type="transmembrane region" description="Helical" evidence="14">
    <location>
        <begin position="368"/>
        <end position="386"/>
    </location>
</feature>
<feature type="domain" description="Palmitoyltransferase DHHC" evidence="16">
    <location>
        <begin position="448"/>
        <end position="583"/>
    </location>
</feature>
<feature type="transmembrane region" description="Helical" evidence="14">
    <location>
        <begin position="497"/>
        <end position="519"/>
    </location>
</feature>